<evidence type="ECO:0000313" key="1">
    <source>
        <dbReference type="EMBL" id="OME94980.1"/>
    </source>
</evidence>
<sequence length="1018" mass="115335">MSNALVFQTREQVFVSADSAVSVSIGGVIYRDAGTEAQKLFHVDNSIIFCSGELDYCYKLMEAYRLQKDRNIDSIRNLIYQSYTNEAIDIVIAEYVGEQTQVTQLSPYNDFNPVVITDLPVGAVNIISAGIRTKEAHEISYEYLMQGNKLENIYKDTYNQISFEGIGGRLYVYRVSKNGVQLHLTHQIVEPTDMRIFSIDVLKDFYHKQQKHCIVGERIYGKVFMGTNLALEDEDGVLKFQGSKGEIFDRNGTLVTKLGLVDENPDVFGLWSFNDITRVKVDDKEGFVIDRATTDLNKYPDGWQKIMWANPSDGTLYTHDLVAENIKIVNDIGKTILDAENQYLDIGDFKDIVMDNKLTTLEKMQIITELYKIEAGYHRMLEQADEYKRSQRDDIFDMDAQFFTKSPSVIDLYSTTPLTNAYFDLLNYMSMYIDITIQAPLNINVSSPKTEQTSEIPDRSEFILKFKTYYDEEKNLRNKIEDAQFYSGLNMGQYYNNVVIGEYGFIALRSDGKYRSVLNATNGLALQKWERNQWVNKVYASIGNSSYEDGTLIAEDLVAKRLRIETKAGNVLLDADALNFDFSVLDSIIIDDVIVSTEKITLANNYKSITKQYSTLKEQINDYVNTIYNDRDSSYYGLNDARNQLQAAGNELTSTYNSLTTYMAPIFADMNRTTHIVSDLGSTRYQFHLVWENFYKSYESARAKLADFLEKSSLQLGRNYNNTVIDAENGIVVTRGNMMNRTTLNATEGIKIEKNVGSAGSPLWEKRFYVDLDGNLFADELSTRRLRILDGKLGDAIILDWEDGITINGQNGEQIRLNANEGIAIDVNGEPRFWIHNDGTLRAKRLIISDDDIDPIELPDGSFISKLAVNEVRTMNGNQAQDYIHIKENFFKFYTGIGDTTTDLEKLSFHIEGEGHDGHAVIKLGIGSSLTSDNEVGFIRKDHDAFKFDYKAPGGYTRRFWMNNDVGTGSWGAELESVGAGIKLYTNGHTIRLEANASNYIEVTPTGVKIVGTRIDLN</sequence>
<accession>A0A1R1B684</accession>
<evidence type="ECO:0008006" key="3">
    <source>
        <dbReference type="Google" id="ProtNLM"/>
    </source>
</evidence>
<protein>
    <recommendedName>
        <fullName evidence="3">Prophage tail endopeptidase domain-containing protein</fullName>
    </recommendedName>
</protein>
<dbReference type="Proteomes" id="UP000187074">
    <property type="component" value="Unassembled WGS sequence"/>
</dbReference>
<proteinExistence type="predicted"/>
<organism evidence="1 2">
    <name type="scientific">Paenibacillus lautus</name>
    <name type="common">Bacillus lautus</name>
    <dbReference type="NCBI Taxonomy" id="1401"/>
    <lineage>
        <taxon>Bacteria</taxon>
        <taxon>Bacillati</taxon>
        <taxon>Bacillota</taxon>
        <taxon>Bacilli</taxon>
        <taxon>Bacillales</taxon>
        <taxon>Paenibacillaceae</taxon>
        <taxon>Paenibacillus</taxon>
    </lineage>
</organism>
<gene>
    <name evidence="1" type="ORF">BK123_07770</name>
</gene>
<evidence type="ECO:0000313" key="2">
    <source>
        <dbReference type="Proteomes" id="UP000187074"/>
    </source>
</evidence>
<name>A0A1R1B684_PAELA</name>
<reference evidence="1 2" key="1">
    <citation type="submission" date="2016-11" db="EMBL/GenBank/DDBJ databases">
        <title>Paenibacillus species isolates.</title>
        <authorList>
            <person name="Beno S.M."/>
        </authorList>
    </citation>
    <scope>NUCLEOTIDE SEQUENCE [LARGE SCALE GENOMIC DNA]</scope>
    <source>
        <strain evidence="1 2">FSL F4-0100</strain>
    </source>
</reference>
<comment type="caution">
    <text evidence="1">The sequence shown here is derived from an EMBL/GenBank/DDBJ whole genome shotgun (WGS) entry which is preliminary data.</text>
</comment>
<dbReference type="AlphaFoldDB" id="A0A1R1B684"/>
<dbReference type="RefSeq" id="WP_076321800.1">
    <property type="nucleotide sequence ID" value="NZ_MRTF01000002.1"/>
</dbReference>
<dbReference type="STRING" id="1401.BK123_07770"/>
<dbReference type="EMBL" id="MRTF01000002">
    <property type="protein sequence ID" value="OME94980.1"/>
    <property type="molecule type" value="Genomic_DNA"/>
</dbReference>